<dbReference type="PIRSF" id="PIRSF000883">
    <property type="entry name" value="Pesterase_MJ0912"/>
    <property type="match status" value="1"/>
</dbReference>
<proteinExistence type="predicted"/>
<dbReference type="Pfam" id="PF12850">
    <property type="entry name" value="Metallophos_2"/>
    <property type="match status" value="1"/>
</dbReference>
<evidence type="ECO:0000313" key="2">
    <source>
        <dbReference type="EMBL" id="SVC35931.1"/>
    </source>
</evidence>
<dbReference type="GO" id="GO:0005737">
    <property type="term" value="C:cytoplasm"/>
    <property type="evidence" value="ECO:0007669"/>
    <property type="project" value="TreeGrafter"/>
</dbReference>
<dbReference type="PANTHER" id="PTHR42850:SF2">
    <property type="entry name" value="BLL5683 PROTEIN"/>
    <property type="match status" value="1"/>
</dbReference>
<dbReference type="PANTHER" id="PTHR42850">
    <property type="entry name" value="METALLOPHOSPHOESTERASE"/>
    <property type="match status" value="1"/>
</dbReference>
<dbReference type="EMBL" id="UINC01086983">
    <property type="protein sequence ID" value="SVC35931.1"/>
    <property type="molecule type" value="Genomic_DNA"/>
</dbReference>
<gene>
    <name evidence="2" type="ORF">METZ01_LOCUS288785</name>
</gene>
<dbReference type="InterPro" id="IPR024654">
    <property type="entry name" value="Calcineurin-like_PHP_lpxH"/>
</dbReference>
<dbReference type="SUPFAM" id="SSF56300">
    <property type="entry name" value="Metallo-dependent phosphatases"/>
    <property type="match status" value="1"/>
</dbReference>
<dbReference type="CDD" id="cd00838">
    <property type="entry name" value="MPP_superfamily"/>
    <property type="match status" value="1"/>
</dbReference>
<accession>A0A382LM12</accession>
<dbReference type="Gene3D" id="3.60.21.10">
    <property type="match status" value="1"/>
</dbReference>
<dbReference type="InterPro" id="IPR029052">
    <property type="entry name" value="Metallo-depent_PP-like"/>
</dbReference>
<sequence>MKILVISDIHANFRALQAVLDFHSDADEIWCLGDIVEFGPCPSECVDLVRQNCHHVVKGNHDVSYASAESSSVDNIWAREREPTDLAWLLNLPLSLTVTCDGFSNYLVHATPQDSLRGILWPNDEPAKFADALQIAATDRVFCGHTHMAFICEKDGRCLTNTGTVGQPRDGDYRAQCVVILRKDTRLFLTR</sequence>
<reference evidence="2" key="1">
    <citation type="submission" date="2018-05" db="EMBL/GenBank/DDBJ databases">
        <authorList>
            <person name="Lanie J.A."/>
            <person name="Ng W.-L."/>
            <person name="Kazmierczak K.M."/>
            <person name="Andrzejewski T.M."/>
            <person name="Davidsen T.M."/>
            <person name="Wayne K.J."/>
            <person name="Tettelin H."/>
            <person name="Glass J.I."/>
            <person name="Rusch D."/>
            <person name="Podicherti R."/>
            <person name="Tsui H.-C.T."/>
            <person name="Winkler M.E."/>
        </authorList>
    </citation>
    <scope>NUCLEOTIDE SEQUENCE</scope>
</reference>
<organism evidence="2">
    <name type="scientific">marine metagenome</name>
    <dbReference type="NCBI Taxonomy" id="408172"/>
    <lineage>
        <taxon>unclassified sequences</taxon>
        <taxon>metagenomes</taxon>
        <taxon>ecological metagenomes</taxon>
    </lineage>
</organism>
<evidence type="ECO:0000259" key="1">
    <source>
        <dbReference type="Pfam" id="PF12850"/>
    </source>
</evidence>
<protein>
    <recommendedName>
        <fullName evidence="1">Calcineurin-like phosphoesterase domain-containing protein</fullName>
    </recommendedName>
</protein>
<dbReference type="InterPro" id="IPR011152">
    <property type="entry name" value="Pesterase_MJ0912"/>
</dbReference>
<name>A0A382LM12_9ZZZZ</name>
<feature type="domain" description="Calcineurin-like phosphoesterase" evidence="1">
    <location>
        <begin position="1"/>
        <end position="180"/>
    </location>
</feature>
<dbReference type="GO" id="GO:0016791">
    <property type="term" value="F:phosphatase activity"/>
    <property type="evidence" value="ECO:0007669"/>
    <property type="project" value="TreeGrafter"/>
</dbReference>
<dbReference type="AlphaFoldDB" id="A0A382LM12"/>
<dbReference type="InterPro" id="IPR050126">
    <property type="entry name" value="Ap4A_hydrolase"/>
</dbReference>